<evidence type="ECO:0000313" key="1">
    <source>
        <dbReference type="EMBL" id="RNA29502.1"/>
    </source>
</evidence>
<dbReference type="Proteomes" id="UP000276133">
    <property type="component" value="Unassembled WGS sequence"/>
</dbReference>
<dbReference type="AlphaFoldDB" id="A0A3M7S184"/>
<keyword evidence="2" id="KW-1185">Reference proteome</keyword>
<proteinExistence type="predicted"/>
<evidence type="ECO:0000313" key="2">
    <source>
        <dbReference type="Proteomes" id="UP000276133"/>
    </source>
</evidence>
<sequence length="118" mass="13811">MCLNFINLSTLKHCFTLTPQNRCLKFARSGFISKNLYTLGLSNAYGFAIFQELRSSFQFDHFNSEKLNFFTKRDNLVITELSLLFLGRTLEKTKKSALDLRLVTFKQLWLLTVKKVKF</sequence>
<dbReference type="EMBL" id="REGN01002211">
    <property type="protein sequence ID" value="RNA29502.1"/>
    <property type="molecule type" value="Genomic_DNA"/>
</dbReference>
<reference evidence="1 2" key="1">
    <citation type="journal article" date="2018" name="Sci. Rep.">
        <title>Genomic signatures of local adaptation to the degree of environmental predictability in rotifers.</title>
        <authorList>
            <person name="Franch-Gras L."/>
            <person name="Hahn C."/>
            <person name="Garcia-Roger E.M."/>
            <person name="Carmona M.J."/>
            <person name="Serra M."/>
            <person name="Gomez A."/>
        </authorList>
    </citation>
    <scope>NUCLEOTIDE SEQUENCE [LARGE SCALE GENOMIC DNA]</scope>
    <source>
        <strain evidence="1">HYR1</strain>
    </source>
</reference>
<gene>
    <name evidence="1" type="ORF">BpHYR1_048911</name>
</gene>
<name>A0A3M7S184_BRAPC</name>
<organism evidence="1 2">
    <name type="scientific">Brachionus plicatilis</name>
    <name type="common">Marine rotifer</name>
    <name type="synonym">Brachionus muelleri</name>
    <dbReference type="NCBI Taxonomy" id="10195"/>
    <lineage>
        <taxon>Eukaryota</taxon>
        <taxon>Metazoa</taxon>
        <taxon>Spiralia</taxon>
        <taxon>Gnathifera</taxon>
        <taxon>Rotifera</taxon>
        <taxon>Eurotatoria</taxon>
        <taxon>Monogononta</taxon>
        <taxon>Pseudotrocha</taxon>
        <taxon>Ploima</taxon>
        <taxon>Brachionidae</taxon>
        <taxon>Brachionus</taxon>
    </lineage>
</organism>
<protein>
    <submittedName>
        <fullName evidence="1">Uncharacterized protein</fullName>
    </submittedName>
</protein>
<accession>A0A3M7S184</accession>
<comment type="caution">
    <text evidence="1">The sequence shown here is derived from an EMBL/GenBank/DDBJ whole genome shotgun (WGS) entry which is preliminary data.</text>
</comment>